<keyword evidence="2" id="KW-1185">Reference proteome</keyword>
<sequence>MTSKLNQAKQILNSAPHVLVTASNGFSIGEGINIFQNNDAFQKVLGDLIPKYHFNSILSALSYPYDNLLDAWQVWARLINYFVGNYHISPQMQSLKQLLKSKDYLIATSNGEYHFNLAGFNDESVLATEGDWGTVQCFGSHDNRQEIKSLPIAEKILAADKENKLTFDSLPKCETCGNILLPNLPFNAKYLKTVQSQDKFSAFLNSTISMHNPLTVLELGVGQNHPNLRKPIFDMLALAPQANYIIINRDHIVIPDSIKKQTIEFSGNIEDVLRDLTAPQNTF</sequence>
<name>A0A0K2LCE4_9LACO</name>
<reference evidence="1 2" key="1">
    <citation type="submission" date="2015-08" db="EMBL/GenBank/DDBJ databases">
        <title>Genomic sequence of Lactobacillus heilongjiangensis DSM 28069, isolated from Chinese traditional pickle.</title>
        <authorList>
            <person name="Jiang X."/>
            <person name="Zheng B."/>
            <person name="Cheng H."/>
        </authorList>
    </citation>
    <scope>NUCLEOTIDE SEQUENCE [LARGE SCALE GENOMIC DNA]</scope>
    <source>
        <strain evidence="1 2">DSM 28069</strain>
    </source>
</reference>
<evidence type="ECO:0000313" key="1">
    <source>
        <dbReference type="EMBL" id="ALB28974.1"/>
    </source>
</evidence>
<dbReference type="RefSeq" id="WP_041501856.1">
    <property type="nucleotide sequence ID" value="NZ_BJDV01000001.1"/>
</dbReference>
<dbReference type="STRING" id="1074467.JP39_06140"/>
<accession>A0A0K2LCE4</accession>
<dbReference type="OrthoDB" id="394960at2"/>
<dbReference type="EMBL" id="CP012559">
    <property type="protein sequence ID" value="ALB28974.1"/>
    <property type="molecule type" value="Genomic_DNA"/>
</dbReference>
<dbReference type="Proteomes" id="UP000061546">
    <property type="component" value="Chromosome"/>
</dbReference>
<evidence type="ECO:0000313" key="2">
    <source>
        <dbReference type="Proteomes" id="UP000061546"/>
    </source>
</evidence>
<proteinExistence type="predicted"/>
<dbReference type="AlphaFoldDB" id="A0A0K2LCE4"/>
<organism evidence="1 2">
    <name type="scientific">Companilactobacillus heilongjiangensis</name>
    <dbReference type="NCBI Taxonomy" id="1074467"/>
    <lineage>
        <taxon>Bacteria</taxon>
        <taxon>Bacillati</taxon>
        <taxon>Bacillota</taxon>
        <taxon>Bacilli</taxon>
        <taxon>Lactobacillales</taxon>
        <taxon>Lactobacillaceae</taxon>
        <taxon>Companilactobacillus</taxon>
    </lineage>
</organism>
<protein>
    <submittedName>
        <fullName evidence="1">Uncharacterized protein</fullName>
    </submittedName>
</protein>
<dbReference type="KEGG" id="lhi:JP39_06140"/>
<gene>
    <name evidence="1" type="ORF">JP39_06140</name>
</gene>
<dbReference type="SUPFAM" id="SSF52467">
    <property type="entry name" value="DHS-like NAD/FAD-binding domain"/>
    <property type="match status" value="1"/>
</dbReference>
<dbReference type="InterPro" id="IPR029035">
    <property type="entry name" value="DHS-like_NAD/FAD-binding_dom"/>
</dbReference>